<organism evidence="2 3">
    <name type="scientific">Candolleomyces eurysporus</name>
    <dbReference type="NCBI Taxonomy" id="2828524"/>
    <lineage>
        <taxon>Eukaryota</taxon>
        <taxon>Fungi</taxon>
        <taxon>Dikarya</taxon>
        <taxon>Basidiomycota</taxon>
        <taxon>Agaricomycotina</taxon>
        <taxon>Agaricomycetes</taxon>
        <taxon>Agaricomycetidae</taxon>
        <taxon>Agaricales</taxon>
        <taxon>Agaricineae</taxon>
        <taxon>Psathyrellaceae</taxon>
        <taxon>Candolleomyces</taxon>
    </lineage>
</organism>
<keyword evidence="3" id="KW-1185">Reference proteome</keyword>
<accession>A0A9W8JMX8</accession>
<dbReference type="PANTHER" id="PTHR13382:SF21">
    <property type="entry name" value="OS12G0601000 PROTEIN"/>
    <property type="match status" value="1"/>
</dbReference>
<dbReference type="PANTHER" id="PTHR13382">
    <property type="entry name" value="MITOCHONDRIAL ATP SYNTHASE COUPLING FACTOR B"/>
    <property type="match status" value="1"/>
</dbReference>
<dbReference type="AlphaFoldDB" id="A0A9W8JMX8"/>
<evidence type="ECO:0000313" key="3">
    <source>
        <dbReference type="Proteomes" id="UP001140091"/>
    </source>
</evidence>
<proteinExistence type="predicted"/>
<feature type="compositionally biased region" description="Acidic residues" evidence="1">
    <location>
        <begin position="428"/>
        <end position="438"/>
    </location>
</feature>
<dbReference type="EMBL" id="JANBPK010000733">
    <property type="protein sequence ID" value="KAJ2933813.1"/>
    <property type="molecule type" value="Genomic_DNA"/>
</dbReference>
<sequence>MVDFLDLPIDLLPCVLSFVVKANHLAAAAVVDKTWNVFATPLLYERVSIYSWHKEGKVKVLQLFSTLGNHLHLAKHVRRLGTQLTGPPLLQRFILSALTEIRDFPKAILNSEGDIPELVLKGLKNCRNLHSCTWTRDGSLSSEILGALSSASELRELEFNGHSQGQYDPRMLCQFKALSKISVIMPSSAVISQLRSMFEVSGYHLRHLTVICKSSPVINDDVLESMASSLTNLEQFYVTGCPKVTERGVSAIISSSQPGLRALGLESVSPRFNISTFARHYANTEALNNLRSITLTISRSLADVEGWTKAVLHLLSSSPLERFQIYATSSDVTVQHKSTGLLESTMATFWANIVAVHGHRLRRFSVHRMPISLASIHAICSRCPNLEELFLVAEPRSLDVLPSSFSRAPKLRTIHINYPLETRSTSTDTDDEGDDAEHEDPGSVLSPSDALALVKRCGPSITQFGCNAKVWQVGRAISMEEDGTVTSDVVLLPYESPDIPEQFLVVRT</sequence>
<dbReference type="InterPro" id="IPR032675">
    <property type="entry name" value="LRR_dom_sf"/>
</dbReference>
<dbReference type="InterPro" id="IPR050648">
    <property type="entry name" value="F-box_LRR-repeat"/>
</dbReference>
<gene>
    <name evidence="2" type="ORF">H1R20_g3261</name>
</gene>
<evidence type="ECO:0000313" key="2">
    <source>
        <dbReference type="EMBL" id="KAJ2933813.1"/>
    </source>
</evidence>
<dbReference type="OrthoDB" id="2585512at2759"/>
<dbReference type="GO" id="GO:0005737">
    <property type="term" value="C:cytoplasm"/>
    <property type="evidence" value="ECO:0007669"/>
    <property type="project" value="TreeGrafter"/>
</dbReference>
<dbReference type="Proteomes" id="UP001140091">
    <property type="component" value="Unassembled WGS sequence"/>
</dbReference>
<evidence type="ECO:0008006" key="4">
    <source>
        <dbReference type="Google" id="ProtNLM"/>
    </source>
</evidence>
<reference evidence="2" key="1">
    <citation type="submission" date="2022-06" db="EMBL/GenBank/DDBJ databases">
        <title>Genome Sequence of Candolleomyces eurysporus.</title>
        <authorList>
            <person name="Buettner E."/>
        </authorList>
    </citation>
    <scope>NUCLEOTIDE SEQUENCE</scope>
    <source>
        <strain evidence="2">VTCC 930004</strain>
    </source>
</reference>
<evidence type="ECO:0000256" key="1">
    <source>
        <dbReference type="SAM" id="MobiDB-lite"/>
    </source>
</evidence>
<protein>
    <recommendedName>
        <fullName evidence="4">F-box domain-containing protein</fullName>
    </recommendedName>
</protein>
<name>A0A9W8JMX8_9AGAR</name>
<feature type="region of interest" description="Disordered" evidence="1">
    <location>
        <begin position="422"/>
        <end position="445"/>
    </location>
</feature>
<dbReference type="Gene3D" id="3.80.10.10">
    <property type="entry name" value="Ribonuclease Inhibitor"/>
    <property type="match status" value="1"/>
</dbReference>
<comment type="caution">
    <text evidence="2">The sequence shown here is derived from an EMBL/GenBank/DDBJ whole genome shotgun (WGS) entry which is preliminary data.</text>
</comment>
<feature type="non-terminal residue" evidence="2">
    <location>
        <position position="1"/>
    </location>
</feature>
<dbReference type="SUPFAM" id="SSF52047">
    <property type="entry name" value="RNI-like"/>
    <property type="match status" value="1"/>
</dbReference>